<sequence length="104" mass="11583">MGRTTFLQAGGVKIVPMIVGDLKSLEDGNKFADLLLEYFLQDENLFIISSDFCHWGPRYSYFYLEEPQPEDPIHATIEGFMIISSLRGSPFVGGIPSASFCLSV</sequence>
<dbReference type="GeneID" id="25382422"/>
<evidence type="ECO:0000313" key="3">
    <source>
        <dbReference type="Proteomes" id="UP000030744"/>
    </source>
</evidence>
<evidence type="ECO:0000313" key="2">
    <source>
        <dbReference type="EMBL" id="CDJ33091.1"/>
    </source>
</evidence>
<reference evidence="2" key="1">
    <citation type="submission" date="2013-10" db="EMBL/GenBank/DDBJ databases">
        <title>Genomic analysis of the causative agents of coccidiosis in chickens.</title>
        <authorList>
            <person name="Reid A.J."/>
            <person name="Blake D."/>
            <person name="Billington K."/>
            <person name="Browne H."/>
            <person name="Dunn M."/>
            <person name="Hung S."/>
            <person name="Kawahara F."/>
            <person name="Miranda-Saavedra D."/>
            <person name="Mourier T."/>
            <person name="Nagra H."/>
            <person name="Otto T.D."/>
            <person name="Rawlings N."/>
            <person name="Sanchez A."/>
            <person name="Sanders M."/>
            <person name="Subramaniam C."/>
            <person name="Tay Y."/>
            <person name="Dear P."/>
            <person name="Doerig C."/>
            <person name="Gruber A."/>
            <person name="Parkinson J."/>
            <person name="Shirley M."/>
            <person name="Wan K.L."/>
            <person name="Berriman M."/>
            <person name="Tomley F."/>
            <person name="Pain A."/>
        </authorList>
    </citation>
    <scope>NUCLEOTIDE SEQUENCE [LARGE SCALE GENOMIC DNA]</scope>
    <source>
        <strain evidence="2">Houghton</strain>
    </source>
</reference>
<gene>
    <name evidence="2" type="ORF">EMH_0079980</name>
</gene>
<protein>
    <submittedName>
        <fullName evidence="2">Uncharacterized protein</fullName>
    </submittedName>
</protein>
<dbReference type="Proteomes" id="UP000030744">
    <property type="component" value="Unassembled WGS sequence"/>
</dbReference>
<keyword evidence="3" id="KW-1185">Reference proteome</keyword>
<organism evidence="2 3">
    <name type="scientific">Eimeria mitis</name>
    <dbReference type="NCBI Taxonomy" id="44415"/>
    <lineage>
        <taxon>Eukaryota</taxon>
        <taxon>Sar</taxon>
        <taxon>Alveolata</taxon>
        <taxon>Apicomplexa</taxon>
        <taxon>Conoidasida</taxon>
        <taxon>Coccidia</taxon>
        <taxon>Eucoccidiorida</taxon>
        <taxon>Eimeriorina</taxon>
        <taxon>Eimeriidae</taxon>
        <taxon>Eimeria</taxon>
    </lineage>
</organism>
<dbReference type="AlphaFoldDB" id="U6K8D9"/>
<proteinExistence type="inferred from homology"/>
<evidence type="ECO:0000256" key="1">
    <source>
        <dbReference type="ARBA" id="ARBA00006315"/>
    </source>
</evidence>
<dbReference type="PANTHER" id="PTHR11060:SF0">
    <property type="entry name" value="PROTEIN MEMO1"/>
    <property type="match status" value="1"/>
</dbReference>
<dbReference type="EMBL" id="HG684844">
    <property type="protein sequence ID" value="CDJ33091.1"/>
    <property type="molecule type" value="Genomic_DNA"/>
</dbReference>
<dbReference type="Pfam" id="PF01875">
    <property type="entry name" value="Memo"/>
    <property type="match status" value="1"/>
</dbReference>
<dbReference type="OrthoDB" id="417112at2759"/>
<name>U6K8D9_9EIME</name>
<dbReference type="PANTHER" id="PTHR11060">
    <property type="entry name" value="PROTEIN MEMO1"/>
    <property type="match status" value="1"/>
</dbReference>
<dbReference type="Gene3D" id="3.40.830.10">
    <property type="entry name" value="LigB-like"/>
    <property type="match status" value="1"/>
</dbReference>
<reference evidence="2" key="2">
    <citation type="submission" date="2013-10" db="EMBL/GenBank/DDBJ databases">
        <authorList>
            <person name="Aslett M."/>
        </authorList>
    </citation>
    <scope>NUCLEOTIDE SEQUENCE [LARGE SCALE GENOMIC DNA]</scope>
    <source>
        <strain evidence="2">Houghton</strain>
    </source>
</reference>
<comment type="similarity">
    <text evidence="1">Belongs to the MEMO1 family.</text>
</comment>
<dbReference type="RefSeq" id="XP_013355655.1">
    <property type="nucleotide sequence ID" value="XM_013500201.1"/>
</dbReference>
<dbReference type="VEuPathDB" id="ToxoDB:EMH_0079980"/>
<accession>U6K8D9</accession>
<dbReference type="InterPro" id="IPR002737">
    <property type="entry name" value="MEMO1_fam"/>
</dbReference>